<name>A0ABM7WFB7_9ACTN</name>
<evidence type="ECO:0000313" key="2">
    <source>
        <dbReference type="EMBL" id="BDE94922.1"/>
    </source>
</evidence>
<proteinExistence type="predicted"/>
<keyword evidence="1" id="KW-1133">Transmembrane helix</keyword>
<evidence type="ECO:0000256" key="1">
    <source>
        <dbReference type="SAM" id="Phobius"/>
    </source>
</evidence>
<keyword evidence="1" id="KW-0812">Transmembrane</keyword>
<sequence length="72" mass="7227">MENKPEDIKLFGGCAVIAFAVCAAVMASIAVGTAFGAPYGLAVAALSCIAAAAWVRRAGNRIVAEKEAEGGE</sequence>
<feature type="transmembrane region" description="Helical" evidence="1">
    <location>
        <begin position="37"/>
        <end position="55"/>
    </location>
</feature>
<organism evidence="2 3">
    <name type="scientific">Raoultibacter timonensis</name>
    <dbReference type="NCBI Taxonomy" id="1907662"/>
    <lineage>
        <taxon>Bacteria</taxon>
        <taxon>Bacillati</taxon>
        <taxon>Actinomycetota</taxon>
        <taxon>Coriobacteriia</taxon>
        <taxon>Eggerthellales</taxon>
        <taxon>Eggerthellaceae</taxon>
        <taxon>Raoultibacter</taxon>
    </lineage>
</organism>
<dbReference type="RefSeq" id="WP_244411445.1">
    <property type="nucleotide sequence ID" value="NZ_AP025564.1"/>
</dbReference>
<dbReference type="Proteomes" id="UP001320544">
    <property type="component" value="Chromosome"/>
</dbReference>
<dbReference type="EMBL" id="AP025564">
    <property type="protein sequence ID" value="BDE94922.1"/>
    <property type="molecule type" value="Genomic_DNA"/>
</dbReference>
<reference evidence="2 3" key="1">
    <citation type="submission" date="2022-01" db="EMBL/GenBank/DDBJ databases">
        <title>Novel bile acid biosynthetic pathways are enriched in the microbiome of centenarians.</title>
        <authorList>
            <person name="Sato Y."/>
            <person name="Atarashi K."/>
            <person name="Plichta R.D."/>
            <person name="Arai Y."/>
            <person name="Sasajima S."/>
            <person name="Kearney M.S."/>
            <person name="Suda W."/>
            <person name="Takeshita K."/>
            <person name="Sasaki T."/>
            <person name="Okamoto S."/>
            <person name="Skelly N.A."/>
            <person name="Okamura Y."/>
            <person name="Vlamakis H."/>
            <person name="Li Y."/>
            <person name="Tanoue T."/>
            <person name="Takei H."/>
            <person name="Nittono H."/>
            <person name="Narushima S."/>
            <person name="Irie J."/>
            <person name="Itoh H."/>
            <person name="Moriya K."/>
            <person name="Sugiura Y."/>
            <person name="Suematsu M."/>
            <person name="Moritoki N."/>
            <person name="Shibata S."/>
            <person name="Littman R.D."/>
            <person name="Fischbach A.M."/>
            <person name="Uwamino Y."/>
            <person name="Inoue T."/>
            <person name="Honda A."/>
            <person name="Hattori M."/>
            <person name="Murai T."/>
            <person name="Xavier J.R."/>
            <person name="Hirose N."/>
            <person name="Honda K."/>
        </authorList>
    </citation>
    <scope>NUCLEOTIDE SEQUENCE [LARGE SCALE GENOMIC DNA]</scope>
    <source>
        <strain evidence="2 3">CE91-St30</strain>
    </source>
</reference>
<evidence type="ECO:0000313" key="3">
    <source>
        <dbReference type="Proteomes" id="UP001320544"/>
    </source>
</evidence>
<protein>
    <submittedName>
        <fullName evidence="2">Uncharacterized protein</fullName>
    </submittedName>
</protein>
<keyword evidence="3" id="KW-1185">Reference proteome</keyword>
<feature type="transmembrane region" description="Helical" evidence="1">
    <location>
        <begin position="12"/>
        <end position="31"/>
    </location>
</feature>
<accession>A0ABM7WFB7</accession>
<gene>
    <name evidence="2" type="ORF">CE91St30_02550</name>
</gene>
<keyword evidence="1" id="KW-0472">Membrane</keyword>